<keyword evidence="1" id="KW-1133">Transmembrane helix</keyword>
<gene>
    <name evidence="2" type="ORF">RND81_02G087600</name>
</gene>
<feature type="transmembrane region" description="Helical" evidence="1">
    <location>
        <begin position="126"/>
        <end position="147"/>
    </location>
</feature>
<organism evidence="2 3">
    <name type="scientific">Saponaria officinalis</name>
    <name type="common">Common soapwort</name>
    <name type="synonym">Lychnis saponaria</name>
    <dbReference type="NCBI Taxonomy" id="3572"/>
    <lineage>
        <taxon>Eukaryota</taxon>
        <taxon>Viridiplantae</taxon>
        <taxon>Streptophyta</taxon>
        <taxon>Embryophyta</taxon>
        <taxon>Tracheophyta</taxon>
        <taxon>Spermatophyta</taxon>
        <taxon>Magnoliopsida</taxon>
        <taxon>eudicotyledons</taxon>
        <taxon>Gunneridae</taxon>
        <taxon>Pentapetalae</taxon>
        <taxon>Caryophyllales</taxon>
        <taxon>Caryophyllaceae</taxon>
        <taxon>Caryophylleae</taxon>
        <taxon>Saponaria</taxon>
    </lineage>
</organism>
<feature type="transmembrane region" description="Helical" evidence="1">
    <location>
        <begin position="28"/>
        <end position="48"/>
    </location>
</feature>
<keyword evidence="1" id="KW-0812">Transmembrane</keyword>
<evidence type="ECO:0000313" key="2">
    <source>
        <dbReference type="EMBL" id="KAK9748880.1"/>
    </source>
</evidence>
<dbReference type="EMBL" id="JBDFQZ010000002">
    <property type="protein sequence ID" value="KAK9748880.1"/>
    <property type="molecule type" value="Genomic_DNA"/>
</dbReference>
<protein>
    <submittedName>
        <fullName evidence="2">Uncharacterized protein</fullName>
    </submittedName>
</protein>
<dbReference type="AlphaFoldDB" id="A0AAW1MLL5"/>
<name>A0AAW1MLL5_SAPOF</name>
<proteinExistence type="predicted"/>
<evidence type="ECO:0000313" key="3">
    <source>
        <dbReference type="Proteomes" id="UP001443914"/>
    </source>
</evidence>
<sequence>MFFMVVWKYIHNNNEVDEVVDRSEALNLWLWCVLKLVMWVCMPALYFIKIMTTCDKHNFETLNTLIIQSFLTFSYSWMPIVWFINDVSWMCFVATLCFLVEAFCTAELRKLFPVPALVVRGCSGRAVDFGVFNYVAAMSVCTAQNLFGFWSRYSWTVFIVCLVLIALHNVIPPIIMSREEKVFAMSSPDSDIVDEDDLT</sequence>
<accession>A0AAW1MLL5</accession>
<feature type="transmembrane region" description="Helical" evidence="1">
    <location>
        <begin position="87"/>
        <end position="106"/>
    </location>
</feature>
<feature type="transmembrane region" description="Helical" evidence="1">
    <location>
        <begin position="153"/>
        <end position="171"/>
    </location>
</feature>
<keyword evidence="3" id="KW-1185">Reference proteome</keyword>
<reference evidence="2" key="1">
    <citation type="submission" date="2024-03" db="EMBL/GenBank/DDBJ databases">
        <title>WGS assembly of Saponaria officinalis var. Norfolk2.</title>
        <authorList>
            <person name="Jenkins J."/>
            <person name="Shu S."/>
            <person name="Grimwood J."/>
            <person name="Barry K."/>
            <person name="Goodstein D."/>
            <person name="Schmutz J."/>
            <person name="Leebens-Mack J."/>
            <person name="Osbourn A."/>
        </authorList>
    </citation>
    <scope>NUCLEOTIDE SEQUENCE [LARGE SCALE GENOMIC DNA]</scope>
    <source>
        <strain evidence="2">JIC</strain>
    </source>
</reference>
<comment type="caution">
    <text evidence="2">The sequence shown here is derived from an EMBL/GenBank/DDBJ whole genome shotgun (WGS) entry which is preliminary data.</text>
</comment>
<evidence type="ECO:0000256" key="1">
    <source>
        <dbReference type="SAM" id="Phobius"/>
    </source>
</evidence>
<dbReference type="Proteomes" id="UP001443914">
    <property type="component" value="Unassembled WGS sequence"/>
</dbReference>
<keyword evidence="1" id="KW-0472">Membrane</keyword>